<evidence type="ECO:0000256" key="2">
    <source>
        <dbReference type="SAM" id="Coils"/>
    </source>
</evidence>
<evidence type="ECO:0000256" key="1">
    <source>
        <dbReference type="ARBA" id="ARBA00009477"/>
    </source>
</evidence>
<dbReference type="Gene3D" id="2.40.420.20">
    <property type="match status" value="1"/>
</dbReference>
<feature type="domain" description="CusB-like beta-barrel" evidence="5">
    <location>
        <begin position="248"/>
        <end position="317"/>
    </location>
</feature>
<keyword evidence="3" id="KW-0472">Membrane</keyword>
<organism evidence="7 8">
    <name type="scientific">Altererythrobacter lutimaris</name>
    <dbReference type="NCBI Taxonomy" id="2743979"/>
    <lineage>
        <taxon>Bacteria</taxon>
        <taxon>Pseudomonadati</taxon>
        <taxon>Pseudomonadota</taxon>
        <taxon>Alphaproteobacteria</taxon>
        <taxon>Sphingomonadales</taxon>
        <taxon>Erythrobacteraceae</taxon>
        <taxon>Altererythrobacter</taxon>
    </lineage>
</organism>
<evidence type="ECO:0000313" key="8">
    <source>
        <dbReference type="Proteomes" id="UP000546031"/>
    </source>
</evidence>
<dbReference type="Gene3D" id="2.40.50.100">
    <property type="match status" value="1"/>
</dbReference>
<feature type="domain" description="Multidrug resistance protein MdtA-like barrel-sandwich hybrid" evidence="4">
    <location>
        <begin position="107"/>
        <end position="233"/>
    </location>
</feature>
<keyword evidence="8" id="KW-1185">Reference proteome</keyword>
<dbReference type="SUPFAM" id="SSF111369">
    <property type="entry name" value="HlyD-like secretion proteins"/>
    <property type="match status" value="1"/>
</dbReference>
<dbReference type="PANTHER" id="PTHR30469">
    <property type="entry name" value="MULTIDRUG RESISTANCE PROTEIN MDTA"/>
    <property type="match status" value="1"/>
</dbReference>
<dbReference type="NCBIfam" id="TIGR01730">
    <property type="entry name" value="RND_mfp"/>
    <property type="match status" value="1"/>
</dbReference>
<dbReference type="Gene3D" id="2.40.30.170">
    <property type="match status" value="1"/>
</dbReference>
<name>A0A850HIK4_9SPHN</name>
<dbReference type="AlphaFoldDB" id="A0A850HIK4"/>
<feature type="coiled-coil region" evidence="2">
    <location>
        <begin position="145"/>
        <end position="203"/>
    </location>
</feature>
<dbReference type="PANTHER" id="PTHR30469:SF15">
    <property type="entry name" value="HLYD FAMILY OF SECRETION PROTEINS"/>
    <property type="match status" value="1"/>
</dbReference>
<evidence type="ECO:0000259" key="5">
    <source>
        <dbReference type="Pfam" id="PF25954"/>
    </source>
</evidence>
<dbReference type="GO" id="GO:0015562">
    <property type="term" value="F:efflux transmembrane transporter activity"/>
    <property type="evidence" value="ECO:0007669"/>
    <property type="project" value="TreeGrafter"/>
</dbReference>
<dbReference type="InterPro" id="IPR058792">
    <property type="entry name" value="Beta-barrel_RND_2"/>
</dbReference>
<evidence type="ECO:0000259" key="6">
    <source>
        <dbReference type="Pfam" id="PF25989"/>
    </source>
</evidence>
<dbReference type="RefSeq" id="WP_176273675.1">
    <property type="nucleotide sequence ID" value="NZ_JABWTA010000001.1"/>
</dbReference>
<dbReference type="Pfam" id="PF25954">
    <property type="entry name" value="Beta-barrel_RND_2"/>
    <property type="match status" value="1"/>
</dbReference>
<keyword evidence="3" id="KW-0812">Transmembrane</keyword>
<keyword evidence="3" id="KW-1133">Transmembrane helix</keyword>
<dbReference type="InterPro" id="IPR006143">
    <property type="entry name" value="RND_pump_MFP"/>
</dbReference>
<dbReference type="InterPro" id="IPR058625">
    <property type="entry name" value="MdtA-like_BSH"/>
</dbReference>
<feature type="domain" description="YknX-like C-terminal permuted SH3-like" evidence="6">
    <location>
        <begin position="325"/>
        <end position="390"/>
    </location>
</feature>
<gene>
    <name evidence="7" type="ORF">HUO12_11175</name>
</gene>
<dbReference type="InterPro" id="IPR058637">
    <property type="entry name" value="YknX-like_C"/>
</dbReference>
<comment type="similarity">
    <text evidence="1">Belongs to the membrane fusion protein (MFP) (TC 8.A.1) family.</text>
</comment>
<evidence type="ECO:0000313" key="7">
    <source>
        <dbReference type="EMBL" id="NVE95462.1"/>
    </source>
</evidence>
<proteinExistence type="inferred from homology"/>
<dbReference type="GO" id="GO:1990281">
    <property type="term" value="C:efflux pump complex"/>
    <property type="evidence" value="ECO:0007669"/>
    <property type="project" value="TreeGrafter"/>
</dbReference>
<comment type="caution">
    <text evidence="7">The sequence shown here is derived from an EMBL/GenBank/DDBJ whole genome shotgun (WGS) entry which is preliminary data.</text>
</comment>
<dbReference type="Pfam" id="PF25917">
    <property type="entry name" value="BSH_RND"/>
    <property type="match status" value="1"/>
</dbReference>
<reference evidence="7 8" key="1">
    <citation type="submission" date="2020-06" db="EMBL/GenBank/DDBJ databases">
        <title>Altererythrobacter lutimaris sp. nov., a marine bacterium isolated from a tidal flat.</title>
        <authorList>
            <person name="Kim D."/>
            <person name="Yoo Y."/>
            <person name="Kim J.-J."/>
        </authorList>
    </citation>
    <scope>NUCLEOTIDE SEQUENCE [LARGE SCALE GENOMIC DNA]</scope>
    <source>
        <strain evidence="7 8">JGD-16</strain>
    </source>
</reference>
<keyword evidence="2" id="KW-0175">Coiled coil</keyword>
<feature type="transmembrane region" description="Helical" evidence="3">
    <location>
        <begin position="33"/>
        <end position="52"/>
    </location>
</feature>
<dbReference type="Pfam" id="PF25989">
    <property type="entry name" value="YknX_C"/>
    <property type="match status" value="1"/>
</dbReference>
<dbReference type="Gene3D" id="1.10.287.470">
    <property type="entry name" value="Helix hairpin bin"/>
    <property type="match status" value="1"/>
</dbReference>
<evidence type="ECO:0000256" key="3">
    <source>
        <dbReference type="SAM" id="Phobius"/>
    </source>
</evidence>
<protein>
    <submittedName>
        <fullName evidence="7">Efflux RND transporter periplasmic adaptor subunit</fullName>
    </submittedName>
</protein>
<dbReference type="EMBL" id="JABWTA010000001">
    <property type="protein sequence ID" value="NVE95462.1"/>
    <property type="molecule type" value="Genomic_DNA"/>
</dbReference>
<accession>A0A850HIK4</accession>
<evidence type="ECO:0000259" key="4">
    <source>
        <dbReference type="Pfam" id="PF25917"/>
    </source>
</evidence>
<sequence>MNYESKFSAEADSSSLSDYDLSGDRRSGLSRKWLIIGLIGLLLAGGAAFAFWQGQTASQVAAGDRQSQASSVTVIVPGQANILGQITANGSIAARRELPVGVVGEGGRVVSVPVEQGQWVRKGQVLAAIDRSVQSQQARSAAANIEVARADAKLAQSNLDRAMQLVERGFVSQANIEQLTATRDAAQARVTVAQAQYRELLARNARLNIVAPESGLLLQRNVEPGQTVSAGSGTLFSIAKGGEMELLARVGESELARLSTGAMAEVQPVGSSATFEGQIWQIEPTIDPQDRQGTVRVALAYNPALRPGGFASVNISTGKIDAPILPESAVLNDAEGSYVYIVDNENKARRRAVTVGQSTREGIAIASGLDGSESIVLRAGGFLNPGETVNPIREDAQ</sequence>
<dbReference type="Proteomes" id="UP000546031">
    <property type="component" value="Unassembled WGS sequence"/>
</dbReference>